<dbReference type="AlphaFoldDB" id="A0A1G1YJZ8"/>
<accession>A0A1G1YJZ8</accession>
<protein>
    <submittedName>
        <fullName evidence="1">Uncharacterized protein</fullName>
    </submittedName>
</protein>
<sequence>MAYEVKEKEHGGFREVVWCRWSEKIDTIQFPSLAEIIEAAIREFPEIPFSDLMIEANGFEAELVCLRQKGVPRY</sequence>
<proteinExistence type="predicted"/>
<comment type="caution">
    <text evidence="1">The sequence shown here is derived from an EMBL/GenBank/DDBJ whole genome shotgun (WGS) entry which is preliminary data.</text>
</comment>
<evidence type="ECO:0000313" key="2">
    <source>
        <dbReference type="Proteomes" id="UP000177376"/>
    </source>
</evidence>
<reference evidence="1 2" key="1">
    <citation type="journal article" date="2016" name="Nat. Commun.">
        <title>Thousands of microbial genomes shed light on interconnected biogeochemical processes in an aquifer system.</title>
        <authorList>
            <person name="Anantharaman K."/>
            <person name="Brown C.T."/>
            <person name="Hug L.A."/>
            <person name="Sharon I."/>
            <person name="Castelle C.J."/>
            <person name="Probst A.J."/>
            <person name="Thomas B.C."/>
            <person name="Singh A."/>
            <person name="Wilkins M.J."/>
            <person name="Karaoz U."/>
            <person name="Brodie E.L."/>
            <person name="Williams K.H."/>
            <person name="Hubbard S.S."/>
            <person name="Banfield J.F."/>
        </authorList>
    </citation>
    <scope>NUCLEOTIDE SEQUENCE [LARGE SCALE GENOMIC DNA]</scope>
</reference>
<gene>
    <name evidence="1" type="ORF">A3A02_04125</name>
</gene>
<dbReference type="EMBL" id="MHIM01000031">
    <property type="protein sequence ID" value="OGY51787.1"/>
    <property type="molecule type" value="Genomic_DNA"/>
</dbReference>
<dbReference type="Proteomes" id="UP000177376">
    <property type="component" value="Unassembled WGS sequence"/>
</dbReference>
<evidence type="ECO:0000313" key="1">
    <source>
        <dbReference type="EMBL" id="OGY51787.1"/>
    </source>
</evidence>
<organism evidence="1 2">
    <name type="scientific">Candidatus Buchananbacteria bacterium RIFCSPLOWO2_01_FULL_39_33</name>
    <dbReference type="NCBI Taxonomy" id="1797543"/>
    <lineage>
        <taxon>Bacteria</taxon>
        <taxon>Candidatus Buchananiibacteriota</taxon>
    </lineage>
</organism>
<name>A0A1G1YJZ8_9BACT</name>